<organism evidence="1">
    <name type="scientific">Amblyomma triste</name>
    <name type="common">Neotropical tick</name>
    <dbReference type="NCBI Taxonomy" id="251400"/>
    <lineage>
        <taxon>Eukaryota</taxon>
        <taxon>Metazoa</taxon>
        <taxon>Ecdysozoa</taxon>
        <taxon>Arthropoda</taxon>
        <taxon>Chelicerata</taxon>
        <taxon>Arachnida</taxon>
        <taxon>Acari</taxon>
        <taxon>Parasitiformes</taxon>
        <taxon>Ixodida</taxon>
        <taxon>Ixodoidea</taxon>
        <taxon>Ixodidae</taxon>
        <taxon>Amblyomminae</taxon>
        <taxon>Amblyomma</taxon>
    </lineage>
</organism>
<evidence type="ECO:0000313" key="1">
    <source>
        <dbReference type="EMBL" id="JAC28398.1"/>
    </source>
</evidence>
<dbReference type="EMBL" id="GBBM01007020">
    <property type="protein sequence ID" value="JAC28398.1"/>
    <property type="molecule type" value="mRNA"/>
</dbReference>
<protein>
    <submittedName>
        <fullName evidence="1">Uncharacterized protein</fullName>
    </submittedName>
</protein>
<sequence>MCIIDSIVVVEKAVVVHDNMEVTVNAMGRVVPVEHYLAIGSHVLRVNDLKDLTKLVDRLDSLDVCSGCLTEGDSNDTDHSKMFGLYSERCHVLSMQPVCAECQLLKNSS</sequence>
<proteinExistence type="evidence at transcript level"/>
<accession>A0A023G6A9</accession>
<dbReference type="AlphaFoldDB" id="A0A023G6A9"/>
<reference evidence="1" key="1">
    <citation type="submission" date="2014-03" db="EMBL/GenBank/DDBJ databases">
        <title>The sialotranscriptome of Amblyomma triste, Amblyomma parvum and Amblyomma cajennense ticks, uncovered by 454-based RNA-seq.</title>
        <authorList>
            <person name="Garcia G.R."/>
            <person name="Gardinassi L.G."/>
            <person name="Ribeiro J.M."/>
            <person name="Anatriello E."/>
            <person name="Ferreira B.R."/>
            <person name="Moreira H.N."/>
            <person name="Mafra C."/>
            <person name="Olegario M.M."/>
            <person name="Szabo P.J."/>
            <person name="Miranda-Santos I.K."/>
            <person name="Maruyama S.R."/>
        </authorList>
    </citation>
    <scope>NUCLEOTIDE SEQUENCE</scope>
    <source>
        <strain evidence="1">Mato Grasso do Sul</strain>
        <tissue evidence="1">Salivary glands</tissue>
    </source>
</reference>
<name>A0A023G6A9_AMBTT</name>